<dbReference type="EMBL" id="JAAIUW010000006">
    <property type="protein sequence ID" value="KAF7828534.1"/>
    <property type="molecule type" value="Genomic_DNA"/>
</dbReference>
<protein>
    <submittedName>
        <fullName evidence="1">Uncharacterized protein</fullName>
    </submittedName>
</protein>
<comment type="caution">
    <text evidence="1">The sequence shown here is derived from an EMBL/GenBank/DDBJ whole genome shotgun (WGS) entry which is preliminary data.</text>
</comment>
<gene>
    <name evidence="1" type="ORF">G2W53_019698</name>
</gene>
<dbReference type="AlphaFoldDB" id="A0A834TVG3"/>
<sequence>MGLNIETGFECQSDPIQPVFYLLRNPSA</sequence>
<accession>A0A834TVG3</accession>
<proteinExistence type="predicted"/>
<name>A0A834TVG3_9FABA</name>
<evidence type="ECO:0000313" key="1">
    <source>
        <dbReference type="EMBL" id="KAF7828534.1"/>
    </source>
</evidence>
<reference evidence="1" key="1">
    <citation type="submission" date="2020-09" db="EMBL/GenBank/DDBJ databases">
        <title>Genome-Enabled Discovery of Anthraquinone Biosynthesis in Senna tora.</title>
        <authorList>
            <person name="Kang S.-H."/>
            <person name="Pandey R.P."/>
            <person name="Lee C.-M."/>
            <person name="Sim J.-S."/>
            <person name="Jeong J.-T."/>
            <person name="Choi B.-S."/>
            <person name="Jung M."/>
            <person name="Ginzburg D."/>
            <person name="Zhao K."/>
            <person name="Won S.Y."/>
            <person name="Oh T.-J."/>
            <person name="Yu Y."/>
            <person name="Kim N.-H."/>
            <person name="Lee O.R."/>
            <person name="Lee T.-H."/>
            <person name="Bashyal P."/>
            <person name="Kim T.-S."/>
            <person name="Lee W.-H."/>
            <person name="Kawkins C."/>
            <person name="Kim C.-K."/>
            <person name="Kim J.S."/>
            <person name="Ahn B.O."/>
            <person name="Rhee S.Y."/>
            <person name="Sohng J.K."/>
        </authorList>
    </citation>
    <scope>NUCLEOTIDE SEQUENCE</scope>
    <source>
        <tissue evidence="1">Leaf</tissue>
    </source>
</reference>
<dbReference type="Proteomes" id="UP000634136">
    <property type="component" value="Unassembled WGS sequence"/>
</dbReference>
<keyword evidence="2" id="KW-1185">Reference proteome</keyword>
<organism evidence="1 2">
    <name type="scientific">Senna tora</name>
    <dbReference type="NCBI Taxonomy" id="362788"/>
    <lineage>
        <taxon>Eukaryota</taxon>
        <taxon>Viridiplantae</taxon>
        <taxon>Streptophyta</taxon>
        <taxon>Embryophyta</taxon>
        <taxon>Tracheophyta</taxon>
        <taxon>Spermatophyta</taxon>
        <taxon>Magnoliopsida</taxon>
        <taxon>eudicotyledons</taxon>
        <taxon>Gunneridae</taxon>
        <taxon>Pentapetalae</taxon>
        <taxon>rosids</taxon>
        <taxon>fabids</taxon>
        <taxon>Fabales</taxon>
        <taxon>Fabaceae</taxon>
        <taxon>Caesalpinioideae</taxon>
        <taxon>Cassia clade</taxon>
        <taxon>Senna</taxon>
    </lineage>
</organism>
<evidence type="ECO:0000313" key="2">
    <source>
        <dbReference type="Proteomes" id="UP000634136"/>
    </source>
</evidence>